<reference evidence="11 12" key="2">
    <citation type="submission" date="2018-11" db="EMBL/GenBank/DDBJ databases">
        <authorList>
            <consortium name="Pathogen Informatics"/>
        </authorList>
    </citation>
    <scope>NUCLEOTIDE SEQUENCE [LARGE SCALE GENOMIC DNA]</scope>
</reference>
<gene>
    <name evidence="11" type="ORF">HDID_LOCUS1495</name>
</gene>
<dbReference type="InterPro" id="IPR057366">
    <property type="entry name" value="TRPM-like"/>
</dbReference>
<keyword evidence="4 8" id="KW-1133">Transmembrane helix</keyword>
<accession>A0A158QCG8</accession>
<feature type="transmembrane region" description="Helical" evidence="8">
    <location>
        <begin position="875"/>
        <end position="893"/>
    </location>
</feature>
<feature type="transmembrane region" description="Helical" evidence="8">
    <location>
        <begin position="899"/>
        <end position="919"/>
    </location>
</feature>
<evidence type="ECO:0000256" key="1">
    <source>
        <dbReference type="ARBA" id="ARBA00004141"/>
    </source>
</evidence>
<dbReference type="GO" id="GO:0099604">
    <property type="term" value="F:ligand-gated calcium channel activity"/>
    <property type="evidence" value="ECO:0007669"/>
    <property type="project" value="TreeGrafter"/>
</dbReference>
<evidence type="ECO:0000313" key="12">
    <source>
        <dbReference type="Proteomes" id="UP000274504"/>
    </source>
</evidence>
<dbReference type="PANTHER" id="PTHR13800">
    <property type="entry name" value="TRANSIENT RECEPTOR POTENTIAL CATION CHANNEL, SUBFAMILY M, MEMBER 6"/>
    <property type="match status" value="1"/>
</dbReference>
<keyword evidence="2" id="KW-0813">Transport</keyword>
<dbReference type="STRING" id="6216.A0A158QCG8"/>
<dbReference type="Pfam" id="PF18139">
    <property type="entry name" value="LSDAT_euk"/>
    <property type="match status" value="1"/>
</dbReference>
<reference evidence="13" key="1">
    <citation type="submission" date="2016-04" db="UniProtKB">
        <authorList>
            <consortium name="WormBaseParasite"/>
        </authorList>
    </citation>
    <scope>IDENTIFICATION</scope>
</reference>
<sequence>MYSTDVSVDDIEIHSSDGDEEEAVFDSSSYRAFIPQLDNWERRIIRCVFGDNLESFTSSCAETSMFIEKNILVDDIQYLSSYRAMKFPDLLNQASIIHIVVLLSAHRILRYLLDEYPASKVWNTTKDELTPLQFIRYEYRPVMQQFLKLHSELLEINEEDDQDSGADNKKVISLRHLVETPLILDSYVCVYQTQRQDNICENCNIRSNNHESFSENEDFVRVMVKREYGFVLRPTNTFGQFEKTFSPFVSQYVRLADNTTTERLETLLFDLWRMPKPGLVLSFYGTDPLSLSLQKLLQKSLGRITRQTRTWILTDGREGGVGDVVSSTMKAYAEAYAMQQLQVIGLVPWRRLYKSQGLRCSDYMPPENDTRIQLAEHHTHYIFLDSRENVKDLPLCRTQFEAFIGHLSDHTDEMSESNDEKGHNISRHKYRSGLGIPKRLNSTFRPPKGSRVNRIPVCGVLIEGDRSNLLGISYALRQNIPFVIISDTGGLAKALEIFVKFMKQLLQGDGNETFRLKWSNCKYNLRSLIERAKGVVEFEQSDEKYLKEILERAYLLEFITSSYGGSMEMDALILESLDKKGMKELVTKCLMENNTNFIRLLVDSGFPLHDYVDDSLLAKLYKADFDSNDPRVQIFKNYVFTLTKIPQMFRWSQIGQIIKSILGFVPGTRLASTKSRVRRTSFDNLLTTSDAQNECNAGEESLLQLLIWSFLCRRFDLSHLIWTLMKDSIPAALLLACLARKMQSQQQSQREVAELDKMAEFYEKSAVGILEECHVTDLQLTLTMLCAVRPLYGNLSQLLLAEESQSMNFIEHQACQTCIDNMWNRHLSSTFQPLSYLISLVAGVILPPFVPFLADYSYPESRRSEKQGRGHANSNKYVSVLFLCLYLYSLLTIKADARISDVEILMCISSIFFIIQHIVSSIESNNSMKQYFENIWNKLVLLTVFFFTIGNLHYIDPRVRGFEVLAVLSRLFLSLCLLCACAFILHFFVVSRYIGPKLIMIITMMKRDMLPYMAIVCVFWLMFSFFTVAILYKPAGRVALEEEGGNIFKIIFNFFFAMFGEFNVAYNVYIIENFEENCIRFGECTYAGAKFIYPIIMIVYVLLTHVLLLNLLIAMFTKRYSRMEHISKQLWAMQKFGLVKSFSRAPPLPFPYVVVWPFYSVLHLIYRTYKNKPQIDTPFCKSRITYETKQRRIVNWQKFRSLDYLHRHPTAYSQMRSKARGGKGDKNDWEIVSDVKKKILKTPISLIGAKMATDLIETRLVGLEMRLAMANFPPNTSDQAQEEFPNYEPKMFDNAERFAPDWKAEEMEEGHIKGRKSMVLLKNPTGRTGTAGRGLLPTFGPNPAAVVVLILEEHPSDYEPDFRKKEVLRRVLLRSCPQRKYQLPWFIYKHTAVCDKLECMHSLFLSYMHSVADRASKSDSNQSLTFRLTIEELDNCPIRLCHLGELEDWVNCDNAWIDITGICVRITSKFHYWDNIPLLFTTDSTKAAWLELNKLPPMKSSHFTCLAYFLEAYLRNQTQIDD</sequence>
<dbReference type="Pfam" id="PF25508">
    <property type="entry name" value="TRPM2"/>
    <property type="match status" value="1"/>
</dbReference>
<feature type="domain" description="TRPM-like" evidence="10">
    <location>
        <begin position="579"/>
        <end position="812"/>
    </location>
</feature>
<dbReference type="WBParaSite" id="HDID_0000149401-mRNA-1">
    <property type="protein sequence ID" value="HDID_0000149401-mRNA-1"/>
    <property type="gene ID" value="HDID_0000149401"/>
</dbReference>
<evidence type="ECO:0000313" key="11">
    <source>
        <dbReference type="EMBL" id="VDL18956.1"/>
    </source>
</evidence>
<dbReference type="PANTHER" id="PTHR13800:SF12">
    <property type="entry name" value="TRANSIENT RECEPTOR POTENTIAL CATION CHANNEL SUBFAMILY M MEMBER-LIKE 2"/>
    <property type="match status" value="1"/>
</dbReference>
<feature type="transmembrane region" description="Helical" evidence="8">
    <location>
        <begin position="967"/>
        <end position="989"/>
    </location>
</feature>
<evidence type="ECO:0000313" key="13">
    <source>
        <dbReference type="WBParaSite" id="HDID_0000149401-mRNA-1"/>
    </source>
</evidence>
<dbReference type="OrthoDB" id="9983120at2759"/>
<evidence type="ECO:0000259" key="10">
    <source>
        <dbReference type="Pfam" id="PF25508"/>
    </source>
</evidence>
<dbReference type="EMBL" id="UYSG01000279">
    <property type="protein sequence ID" value="VDL18956.1"/>
    <property type="molecule type" value="Genomic_DNA"/>
</dbReference>
<evidence type="ECO:0000256" key="7">
    <source>
        <dbReference type="ARBA" id="ARBA00023303"/>
    </source>
</evidence>
<feature type="transmembrane region" description="Helical" evidence="8">
    <location>
        <begin position="939"/>
        <end position="955"/>
    </location>
</feature>
<dbReference type="Proteomes" id="UP000274504">
    <property type="component" value="Unassembled WGS sequence"/>
</dbReference>
<keyword evidence="6 8" id="KW-0472">Membrane</keyword>
<evidence type="ECO:0000256" key="2">
    <source>
        <dbReference type="ARBA" id="ARBA00022448"/>
    </source>
</evidence>
<comment type="subcellular location">
    <subcellularLocation>
        <location evidence="1">Membrane</location>
        <topology evidence="1">Multi-pass membrane protein</topology>
    </subcellularLocation>
</comment>
<evidence type="ECO:0000256" key="6">
    <source>
        <dbReference type="ARBA" id="ARBA00023136"/>
    </source>
</evidence>
<feature type="transmembrane region" description="Helical" evidence="8">
    <location>
        <begin position="1050"/>
        <end position="1070"/>
    </location>
</feature>
<name>A0A158QCG8_HYMDI</name>
<keyword evidence="5" id="KW-0406">Ion transport</keyword>
<keyword evidence="7" id="KW-0407">Ion channel</keyword>
<feature type="domain" description="TRPM SLOG" evidence="9">
    <location>
        <begin position="251"/>
        <end position="511"/>
    </location>
</feature>
<evidence type="ECO:0000256" key="8">
    <source>
        <dbReference type="SAM" id="Phobius"/>
    </source>
</evidence>
<dbReference type="InterPro" id="IPR050927">
    <property type="entry name" value="TRPM"/>
</dbReference>
<evidence type="ECO:0000256" key="4">
    <source>
        <dbReference type="ARBA" id="ARBA00022989"/>
    </source>
</evidence>
<keyword evidence="3 8" id="KW-0812">Transmembrane</keyword>
<proteinExistence type="predicted"/>
<dbReference type="GO" id="GO:0005886">
    <property type="term" value="C:plasma membrane"/>
    <property type="evidence" value="ECO:0007669"/>
    <property type="project" value="TreeGrafter"/>
</dbReference>
<feature type="transmembrane region" description="Helical" evidence="8">
    <location>
        <begin position="1010"/>
        <end position="1030"/>
    </location>
</feature>
<evidence type="ECO:0000256" key="3">
    <source>
        <dbReference type="ARBA" id="ARBA00022692"/>
    </source>
</evidence>
<dbReference type="InterPro" id="IPR041491">
    <property type="entry name" value="TRPM_SLOG"/>
</dbReference>
<evidence type="ECO:0000259" key="9">
    <source>
        <dbReference type="Pfam" id="PF18139"/>
    </source>
</evidence>
<protein>
    <submittedName>
        <fullName evidence="13">LSDAT_euk domain-containing protein</fullName>
    </submittedName>
</protein>
<organism evidence="13">
    <name type="scientific">Hymenolepis diminuta</name>
    <name type="common">Rat tapeworm</name>
    <dbReference type="NCBI Taxonomy" id="6216"/>
    <lineage>
        <taxon>Eukaryota</taxon>
        <taxon>Metazoa</taxon>
        <taxon>Spiralia</taxon>
        <taxon>Lophotrochozoa</taxon>
        <taxon>Platyhelminthes</taxon>
        <taxon>Cestoda</taxon>
        <taxon>Eucestoda</taxon>
        <taxon>Cyclophyllidea</taxon>
        <taxon>Hymenolepididae</taxon>
        <taxon>Hymenolepis</taxon>
    </lineage>
</organism>
<feature type="transmembrane region" description="Helical" evidence="8">
    <location>
        <begin position="1091"/>
        <end position="1116"/>
    </location>
</feature>
<feature type="transmembrane region" description="Helical" evidence="8">
    <location>
        <begin position="834"/>
        <end position="854"/>
    </location>
</feature>
<evidence type="ECO:0000256" key="5">
    <source>
        <dbReference type="ARBA" id="ARBA00023065"/>
    </source>
</evidence>